<sequence length="29" mass="2976">MLQQGEGVATLPTSSLSVNSDTLTVAIDQ</sequence>
<dbReference type="AlphaFoldDB" id="A0A392QPN5"/>
<reference evidence="1 2" key="1">
    <citation type="journal article" date="2018" name="Front. Plant Sci.">
        <title>Red Clover (Trifolium pratense) and Zigzag Clover (T. medium) - A Picture of Genomic Similarities and Differences.</title>
        <authorList>
            <person name="Dluhosova J."/>
            <person name="Istvanek J."/>
            <person name="Nedelnik J."/>
            <person name="Repkova J."/>
        </authorList>
    </citation>
    <scope>NUCLEOTIDE SEQUENCE [LARGE SCALE GENOMIC DNA]</scope>
    <source>
        <strain evidence="2">cv. 10/8</strain>
        <tissue evidence="1">Leaf</tissue>
    </source>
</reference>
<evidence type="ECO:0000313" key="2">
    <source>
        <dbReference type="Proteomes" id="UP000265520"/>
    </source>
</evidence>
<protein>
    <submittedName>
        <fullName evidence="1">Uncharacterized protein</fullName>
    </submittedName>
</protein>
<dbReference type="Proteomes" id="UP000265520">
    <property type="component" value="Unassembled WGS sequence"/>
</dbReference>
<accession>A0A392QPN5</accession>
<feature type="non-terminal residue" evidence="1">
    <location>
        <position position="29"/>
    </location>
</feature>
<keyword evidence="2" id="KW-1185">Reference proteome</keyword>
<evidence type="ECO:0000313" key="1">
    <source>
        <dbReference type="EMBL" id="MCI25919.1"/>
    </source>
</evidence>
<proteinExistence type="predicted"/>
<name>A0A392QPN5_9FABA</name>
<dbReference type="EMBL" id="LXQA010150202">
    <property type="protein sequence ID" value="MCI25919.1"/>
    <property type="molecule type" value="Genomic_DNA"/>
</dbReference>
<organism evidence="1 2">
    <name type="scientific">Trifolium medium</name>
    <dbReference type="NCBI Taxonomy" id="97028"/>
    <lineage>
        <taxon>Eukaryota</taxon>
        <taxon>Viridiplantae</taxon>
        <taxon>Streptophyta</taxon>
        <taxon>Embryophyta</taxon>
        <taxon>Tracheophyta</taxon>
        <taxon>Spermatophyta</taxon>
        <taxon>Magnoliopsida</taxon>
        <taxon>eudicotyledons</taxon>
        <taxon>Gunneridae</taxon>
        <taxon>Pentapetalae</taxon>
        <taxon>rosids</taxon>
        <taxon>fabids</taxon>
        <taxon>Fabales</taxon>
        <taxon>Fabaceae</taxon>
        <taxon>Papilionoideae</taxon>
        <taxon>50 kb inversion clade</taxon>
        <taxon>NPAAA clade</taxon>
        <taxon>Hologalegina</taxon>
        <taxon>IRL clade</taxon>
        <taxon>Trifolieae</taxon>
        <taxon>Trifolium</taxon>
    </lineage>
</organism>
<comment type="caution">
    <text evidence="1">The sequence shown here is derived from an EMBL/GenBank/DDBJ whole genome shotgun (WGS) entry which is preliminary data.</text>
</comment>